<dbReference type="CDD" id="cd07326">
    <property type="entry name" value="M56_BlaR1_MecR1_like"/>
    <property type="match status" value="1"/>
</dbReference>
<dbReference type="EMBL" id="MRTF01000012">
    <property type="protein sequence ID" value="OME88988.1"/>
    <property type="molecule type" value="Genomic_DNA"/>
</dbReference>
<organism evidence="3 4">
    <name type="scientific">Paenibacillus lautus</name>
    <name type="common">Bacillus lautus</name>
    <dbReference type="NCBI Taxonomy" id="1401"/>
    <lineage>
        <taxon>Bacteria</taxon>
        <taxon>Bacillati</taxon>
        <taxon>Bacillota</taxon>
        <taxon>Bacilli</taxon>
        <taxon>Bacillales</taxon>
        <taxon>Paenibacillaceae</taxon>
        <taxon>Paenibacillus</taxon>
    </lineage>
</organism>
<dbReference type="PANTHER" id="PTHR34978">
    <property type="entry name" value="POSSIBLE SENSOR-TRANSDUCER PROTEIN BLAR"/>
    <property type="match status" value="1"/>
</dbReference>
<accession>A0A1R1AUB3</accession>
<proteinExistence type="predicted"/>
<keyword evidence="1" id="KW-0472">Membrane</keyword>
<keyword evidence="1" id="KW-0812">Transmembrane</keyword>
<evidence type="ECO:0000313" key="4">
    <source>
        <dbReference type="Proteomes" id="UP000187074"/>
    </source>
</evidence>
<name>A0A1R1AUB3_PAELA</name>
<feature type="transmembrane region" description="Helical" evidence="1">
    <location>
        <begin position="43"/>
        <end position="61"/>
    </location>
</feature>
<keyword evidence="1" id="KW-1133">Transmembrane helix</keyword>
<dbReference type="OrthoDB" id="2448482at2"/>
<evidence type="ECO:0000259" key="2">
    <source>
        <dbReference type="Pfam" id="PF05569"/>
    </source>
</evidence>
<gene>
    <name evidence="3" type="ORF">BK123_28990</name>
</gene>
<evidence type="ECO:0000313" key="3">
    <source>
        <dbReference type="EMBL" id="OME88988.1"/>
    </source>
</evidence>
<dbReference type="PANTHER" id="PTHR34978:SF3">
    <property type="entry name" value="SLR0241 PROTEIN"/>
    <property type="match status" value="1"/>
</dbReference>
<reference evidence="3 4" key="1">
    <citation type="submission" date="2016-11" db="EMBL/GenBank/DDBJ databases">
        <title>Paenibacillus species isolates.</title>
        <authorList>
            <person name="Beno S.M."/>
        </authorList>
    </citation>
    <scope>NUCLEOTIDE SEQUENCE [LARGE SCALE GENOMIC DNA]</scope>
    <source>
        <strain evidence="3 4">FSL F4-0100</strain>
    </source>
</reference>
<comment type="caution">
    <text evidence="3">The sequence shown here is derived from an EMBL/GenBank/DDBJ whole genome shotgun (WGS) entry which is preliminary data.</text>
</comment>
<feature type="domain" description="Peptidase M56" evidence="2">
    <location>
        <begin position="45"/>
        <end position="231"/>
    </location>
</feature>
<protein>
    <submittedName>
        <fullName evidence="3">Peptidase M56</fullName>
    </submittedName>
</protein>
<dbReference type="Pfam" id="PF05569">
    <property type="entry name" value="Peptidase_M56"/>
    <property type="match status" value="1"/>
</dbReference>
<dbReference type="InterPro" id="IPR052173">
    <property type="entry name" value="Beta-lactam_resp_regulator"/>
</dbReference>
<dbReference type="Proteomes" id="UP000187074">
    <property type="component" value="Unassembled WGS sequence"/>
</dbReference>
<dbReference type="AlphaFoldDB" id="A0A1R1AUB3"/>
<dbReference type="Gene3D" id="3.30.2010.10">
    <property type="entry name" value="Metalloproteases ('zincins'), catalytic domain"/>
    <property type="match status" value="1"/>
</dbReference>
<sequence length="266" mass="30903">MNPTTRLRCTYALMIVFVSVVIVHMGMFITYQVRSGIFQGPVLNYALVDIVIVYTIVQLIWRSTRQLVLSHKWLKHFRANRHDKLTKRLNYKYRGWGTEIIVVQDNAFVALTIGLLRPKIVVSTTVLEMFNDKEVKAILLHERYHCRNHDGLKSFFSTLLADAFGYLPIVKPILRYYQTWQELFADRFAIRKMGTELYLGSVLLKLAKLGKLRRYEAAVHFTDTTLQYRVMQVLEPDRGVNVPLALLKPFLRSCSILLLFMLTGDS</sequence>
<dbReference type="RefSeq" id="WP_076325812.1">
    <property type="nucleotide sequence ID" value="NZ_MRTF01000012.1"/>
</dbReference>
<dbReference type="InterPro" id="IPR008756">
    <property type="entry name" value="Peptidase_M56"/>
</dbReference>
<evidence type="ECO:0000256" key="1">
    <source>
        <dbReference type="SAM" id="Phobius"/>
    </source>
</evidence>
<dbReference type="STRING" id="1401.BK123_28990"/>
<feature type="transmembrane region" description="Helical" evidence="1">
    <location>
        <begin position="12"/>
        <end position="31"/>
    </location>
</feature>